<dbReference type="eggNOG" id="KOG0833">
    <property type="taxonomic scope" value="Eukaryota"/>
</dbReference>
<feature type="binding site" evidence="12">
    <location>
        <position position="118"/>
    </location>
    <ligand>
        <name>Zn(2+)</name>
        <dbReference type="ChEBI" id="CHEBI:29105"/>
        <note>catalytic</note>
    </ligand>
</feature>
<name>E9DZZ7_METAQ</name>
<dbReference type="GO" id="GO:0004126">
    <property type="term" value="F:cytidine deaminase activity"/>
    <property type="evidence" value="ECO:0007669"/>
    <property type="project" value="UniProtKB-UniRule"/>
</dbReference>
<dbReference type="AlphaFoldDB" id="E9DZZ7"/>
<keyword evidence="7 12" id="KW-0862">Zinc</keyword>
<evidence type="ECO:0000256" key="7">
    <source>
        <dbReference type="ARBA" id="ARBA00022833"/>
    </source>
</evidence>
<dbReference type="GO" id="GO:0055086">
    <property type="term" value="P:nucleobase-containing small molecule metabolic process"/>
    <property type="evidence" value="ECO:0007669"/>
    <property type="project" value="UniProtKB-ARBA"/>
</dbReference>
<dbReference type="EC" id="3.5.4.5" evidence="4 13"/>
<keyword evidence="6 13" id="KW-0378">Hydrolase</keyword>
<organism evidence="16">
    <name type="scientific">Metarhizium acridum (strain CQMa 102)</name>
    <dbReference type="NCBI Taxonomy" id="655827"/>
    <lineage>
        <taxon>Eukaryota</taxon>
        <taxon>Fungi</taxon>
        <taxon>Dikarya</taxon>
        <taxon>Ascomycota</taxon>
        <taxon>Pezizomycotina</taxon>
        <taxon>Sordariomycetes</taxon>
        <taxon>Hypocreomycetidae</taxon>
        <taxon>Hypocreales</taxon>
        <taxon>Clavicipitaceae</taxon>
        <taxon>Metarhizium</taxon>
    </lineage>
</organism>
<dbReference type="PANTHER" id="PTHR11644:SF2">
    <property type="entry name" value="CYTIDINE DEAMINASE"/>
    <property type="match status" value="1"/>
</dbReference>
<comment type="function">
    <text evidence="2 13">This enzyme scavenges exogenous and endogenous cytidine and 2'-deoxycytidine for UMP synthesis.</text>
</comment>
<dbReference type="EMBL" id="GL698487">
    <property type="protein sequence ID" value="EFY90832.1"/>
    <property type="molecule type" value="Genomic_DNA"/>
</dbReference>
<dbReference type="PANTHER" id="PTHR11644">
    <property type="entry name" value="CYTIDINE DEAMINASE"/>
    <property type="match status" value="1"/>
</dbReference>
<dbReference type="Gene3D" id="3.40.140.10">
    <property type="entry name" value="Cytidine Deaminase, domain 2"/>
    <property type="match status" value="1"/>
</dbReference>
<evidence type="ECO:0000313" key="16">
    <source>
        <dbReference type="Proteomes" id="UP000002499"/>
    </source>
</evidence>
<dbReference type="GO" id="GO:0005829">
    <property type="term" value="C:cytosol"/>
    <property type="evidence" value="ECO:0007669"/>
    <property type="project" value="TreeGrafter"/>
</dbReference>
<evidence type="ECO:0000256" key="3">
    <source>
        <dbReference type="ARBA" id="ARBA00006576"/>
    </source>
</evidence>
<dbReference type="PROSITE" id="PS00903">
    <property type="entry name" value="CYT_DCMP_DEAMINASES_1"/>
    <property type="match status" value="1"/>
</dbReference>
<evidence type="ECO:0000256" key="12">
    <source>
        <dbReference type="PIRSR" id="PIRSR606262-3"/>
    </source>
</evidence>
<dbReference type="Pfam" id="PF00383">
    <property type="entry name" value="dCMP_cyt_deam_1"/>
    <property type="match status" value="1"/>
</dbReference>
<keyword evidence="5 12" id="KW-0479">Metal-binding</keyword>
<feature type="binding site" evidence="12">
    <location>
        <position position="81"/>
    </location>
    <ligand>
        <name>Zn(2+)</name>
        <dbReference type="ChEBI" id="CHEBI:29105"/>
        <note>catalytic</note>
    </ligand>
</feature>
<evidence type="ECO:0000256" key="5">
    <source>
        <dbReference type="ARBA" id="ARBA00022723"/>
    </source>
</evidence>
<evidence type="ECO:0000256" key="4">
    <source>
        <dbReference type="ARBA" id="ARBA00012783"/>
    </source>
</evidence>
<feature type="domain" description="CMP/dCMP-type deaminase" evidence="14">
    <location>
        <begin position="29"/>
        <end position="157"/>
    </location>
</feature>
<dbReference type="InterPro" id="IPR016192">
    <property type="entry name" value="APOBEC/CMP_deaminase_Zn-bd"/>
</dbReference>
<dbReference type="InterPro" id="IPR006262">
    <property type="entry name" value="Cyt_deam_tetra"/>
</dbReference>
<evidence type="ECO:0000256" key="1">
    <source>
        <dbReference type="ARBA" id="ARBA00001947"/>
    </source>
</evidence>
<comment type="cofactor">
    <cofactor evidence="1 12 13">
        <name>Zn(2+)</name>
        <dbReference type="ChEBI" id="CHEBI:29105"/>
    </cofactor>
</comment>
<dbReference type="InterPro" id="IPR002125">
    <property type="entry name" value="CMP_dCMP_dom"/>
</dbReference>
<dbReference type="FunCoup" id="E9DZZ7">
    <property type="interactions" value="164"/>
</dbReference>
<sequence length="179" mass="19157">MSRPPPTVHASSSADSIAATCEAHGLTREQFAALREQASAAKSTAYCPYSRFRVGAALLGDDGSVTTGANVENASYPVGTCAERVALGKAVTDRGLRAFKAVAVATDVAPPASPCGMCRQFIREFCRLDMPVIMFDKDENFVVLTLEELLPLSFGPEKLALDGDCGHDFLREILYDNAH</sequence>
<evidence type="ECO:0000256" key="6">
    <source>
        <dbReference type="ARBA" id="ARBA00022801"/>
    </source>
</evidence>
<dbReference type="HOGENOM" id="CLU_097262_2_2_1"/>
<comment type="similarity">
    <text evidence="3 13">Belongs to the cytidine and deoxycytidylate deaminase family.</text>
</comment>
<evidence type="ECO:0000256" key="8">
    <source>
        <dbReference type="ARBA" id="ARBA00032005"/>
    </source>
</evidence>
<protein>
    <recommendedName>
        <fullName evidence="4 13">Cytidine deaminase</fullName>
        <ecNumber evidence="4 13">3.5.4.5</ecNumber>
    </recommendedName>
    <alternativeName>
        <fullName evidence="8 13">Cytidine aminohydrolase</fullName>
    </alternativeName>
</protein>
<comment type="catalytic activity">
    <reaction evidence="13">
        <text>2'-deoxycytidine + H2O + H(+) = 2'-deoxyuridine + NH4(+)</text>
        <dbReference type="Rhea" id="RHEA:13433"/>
        <dbReference type="ChEBI" id="CHEBI:15377"/>
        <dbReference type="ChEBI" id="CHEBI:15378"/>
        <dbReference type="ChEBI" id="CHEBI:15698"/>
        <dbReference type="ChEBI" id="CHEBI:16450"/>
        <dbReference type="ChEBI" id="CHEBI:28938"/>
        <dbReference type="EC" id="3.5.4.5"/>
    </reaction>
</comment>
<dbReference type="OrthoDB" id="414540at2759"/>
<dbReference type="NCBIfam" id="TIGR01354">
    <property type="entry name" value="cyt_deam_tetra"/>
    <property type="match status" value="1"/>
</dbReference>
<gene>
    <name evidence="15" type="ORF">MAC_03195</name>
</gene>
<reference evidence="15 16" key="1">
    <citation type="journal article" date="2011" name="PLoS Genet.">
        <title>Genome sequencing and comparative transcriptomics of the model entomopathogenic fungi Metarhizium anisopliae and M. acridum.</title>
        <authorList>
            <person name="Gao Q."/>
            <person name="Jin K."/>
            <person name="Ying S.H."/>
            <person name="Zhang Y."/>
            <person name="Xiao G."/>
            <person name="Shang Y."/>
            <person name="Duan Z."/>
            <person name="Hu X."/>
            <person name="Xie X.Q."/>
            <person name="Zhou G."/>
            <person name="Peng G."/>
            <person name="Luo Z."/>
            <person name="Huang W."/>
            <person name="Wang B."/>
            <person name="Fang W."/>
            <person name="Wang S."/>
            <person name="Zhong Y."/>
            <person name="Ma L.J."/>
            <person name="St Leger R.J."/>
            <person name="Zhao G.P."/>
            <person name="Pei Y."/>
            <person name="Feng M.G."/>
            <person name="Xia Y."/>
            <person name="Wang C."/>
        </authorList>
    </citation>
    <scope>NUCLEOTIDE SEQUENCE [LARGE SCALE GENOMIC DNA]</scope>
    <source>
        <strain evidence="15 16">CQMa 102</strain>
    </source>
</reference>
<evidence type="ECO:0000259" key="14">
    <source>
        <dbReference type="PROSITE" id="PS51747"/>
    </source>
</evidence>
<dbReference type="PROSITE" id="PS51747">
    <property type="entry name" value="CYT_DCMP_DEAMINASES_2"/>
    <property type="match status" value="1"/>
</dbReference>
<feature type="binding site" evidence="12">
    <location>
        <position position="115"/>
    </location>
    <ligand>
        <name>Zn(2+)</name>
        <dbReference type="ChEBI" id="CHEBI:29105"/>
        <note>catalytic</note>
    </ligand>
</feature>
<dbReference type="GO" id="GO:0042802">
    <property type="term" value="F:identical protein binding"/>
    <property type="evidence" value="ECO:0007669"/>
    <property type="project" value="UniProtKB-ARBA"/>
</dbReference>
<feature type="active site" description="Proton donor" evidence="10">
    <location>
        <position position="83"/>
    </location>
</feature>
<evidence type="ECO:0000313" key="15">
    <source>
        <dbReference type="EMBL" id="EFY90832.1"/>
    </source>
</evidence>
<evidence type="ECO:0000256" key="10">
    <source>
        <dbReference type="PIRSR" id="PIRSR606262-1"/>
    </source>
</evidence>
<evidence type="ECO:0000256" key="11">
    <source>
        <dbReference type="PIRSR" id="PIRSR606262-2"/>
    </source>
</evidence>
<evidence type="ECO:0000256" key="2">
    <source>
        <dbReference type="ARBA" id="ARBA00003949"/>
    </source>
</evidence>
<dbReference type="STRING" id="655827.E9DZZ7"/>
<keyword evidence="16" id="KW-1185">Reference proteome</keyword>
<evidence type="ECO:0000256" key="13">
    <source>
        <dbReference type="RuleBase" id="RU364006"/>
    </source>
</evidence>
<dbReference type="FunFam" id="3.40.140.10:FF:000008">
    <property type="entry name" value="Cytidine deaminase"/>
    <property type="match status" value="1"/>
</dbReference>
<dbReference type="Proteomes" id="UP000002499">
    <property type="component" value="Unassembled WGS sequence"/>
</dbReference>
<comment type="catalytic activity">
    <reaction evidence="9 13">
        <text>cytidine + H2O + H(+) = uridine + NH4(+)</text>
        <dbReference type="Rhea" id="RHEA:16069"/>
        <dbReference type="ChEBI" id="CHEBI:15377"/>
        <dbReference type="ChEBI" id="CHEBI:15378"/>
        <dbReference type="ChEBI" id="CHEBI:16704"/>
        <dbReference type="ChEBI" id="CHEBI:17562"/>
        <dbReference type="ChEBI" id="CHEBI:28938"/>
        <dbReference type="EC" id="3.5.4.5"/>
    </reaction>
</comment>
<dbReference type="SUPFAM" id="SSF53927">
    <property type="entry name" value="Cytidine deaminase-like"/>
    <property type="match status" value="1"/>
</dbReference>
<dbReference type="NCBIfam" id="NF004064">
    <property type="entry name" value="PRK05578.1"/>
    <property type="match status" value="1"/>
</dbReference>
<dbReference type="GO" id="GO:0008270">
    <property type="term" value="F:zinc ion binding"/>
    <property type="evidence" value="ECO:0007669"/>
    <property type="project" value="UniProtKB-UniRule"/>
</dbReference>
<dbReference type="InterPro" id="IPR016193">
    <property type="entry name" value="Cytidine_deaminase-like"/>
</dbReference>
<dbReference type="OMA" id="LTHFTCV"/>
<proteinExistence type="inferred from homology"/>
<dbReference type="InParanoid" id="E9DZZ7"/>
<evidence type="ECO:0000256" key="9">
    <source>
        <dbReference type="ARBA" id="ARBA00049558"/>
    </source>
</evidence>
<dbReference type="InterPro" id="IPR050202">
    <property type="entry name" value="Cyt/Deoxycyt_deaminase"/>
</dbReference>
<dbReference type="CDD" id="cd01283">
    <property type="entry name" value="cytidine_deaminase"/>
    <property type="match status" value="1"/>
</dbReference>
<dbReference type="GO" id="GO:0072527">
    <property type="term" value="P:pyrimidine-containing compound metabolic process"/>
    <property type="evidence" value="ECO:0007669"/>
    <property type="project" value="UniProtKB-ARBA"/>
</dbReference>
<feature type="binding site" evidence="11">
    <location>
        <begin position="70"/>
        <end position="76"/>
    </location>
    <ligand>
        <name>substrate</name>
    </ligand>
</feature>
<accession>E9DZZ7</accession>